<dbReference type="SUPFAM" id="SSF53448">
    <property type="entry name" value="Nucleotide-diphospho-sugar transferases"/>
    <property type="match status" value="1"/>
</dbReference>
<dbReference type="KEGG" id="tut:107370941"/>
<gene>
    <name evidence="2" type="primary">107370941</name>
</gene>
<dbReference type="HOGENOM" id="CLU_050117_0_0_1"/>
<evidence type="ECO:0000313" key="2">
    <source>
        <dbReference type="EnsemblMetazoa" id="tetur02g11320.1"/>
    </source>
</evidence>
<dbReference type="PANTHER" id="PTHR46830:SF1">
    <property type="entry name" value="ALPHA-1,4-N-ACETYLGLUCOSAMINYLTRANSFERASE"/>
    <property type="match status" value="1"/>
</dbReference>
<dbReference type="STRING" id="32264.T1JXB2"/>
<keyword evidence="1" id="KW-0472">Membrane</keyword>
<keyword evidence="1" id="KW-1133">Transmembrane helix</keyword>
<keyword evidence="1" id="KW-0812">Transmembrane</keyword>
<dbReference type="Proteomes" id="UP000015104">
    <property type="component" value="Unassembled WGS sequence"/>
</dbReference>
<organism evidence="2 3">
    <name type="scientific">Tetranychus urticae</name>
    <name type="common">Two-spotted spider mite</name>
    <dbReference type="NCBI Taxonomy" id="32264"/>
    <lineage>
        <taxon>Eukaryota</taxon>
        <taxon>Metazoa</taxon>
        <taxon>Ecdysozoa</taxon>
        <taxon>Arthropoda</taxon>
        <taxon>Chelicerata</taxon>
        <taxon>Arachnida</taxon>
        <taxon>Acari</taxon>
        <taxon>Acariformes</taxon>
        <taxon>Trombidiformes</taxon>
        <taxon>Prostigmata</taxon>
        <taxon>Eleutherengona</taxon>
        <taxon>Raphignathae</taxon>
        <taxon>Tetranychoidea</taxon>
        <taxon>Tetranychidae</taxon>
        <taxon>Tetranychus</taxon>
    </lineage>
</organism>
<evidence type="ECO:0000313" key="3">
    <source>
        <dbReference type="Proteomes" id="UP000015104"/>
    </source>
</evidence>
<sequence length="320" mass="37664">MLIYCKRLSKKLLLLVFSVLIVFLIILKLKSNYFDHVYHFSDTSLDDIDFDSYSRSHPFLNITGFNQLIVPNIVHLVQLDTPYISFITYLCIKAAIKNQKPDILIIHTNQNHLLGKYWNYLKNESIKVRKVDKPLTIFGKSVAHVYHSSDILRLTILIEYGGIYIDNDLLILKNLDPFRRFECSIGWPVNEYIGNQLIIAHKDSRFIKKWFDSYRSYNGSSWYFNGGQLPTKLILYSHPDYVHRETESFGVAAEVNYLYKSSKTDWSSKFNTIHLLDRHRSYLVPDERIKYFNEINIKSYNRTFGAMARQILFDSPDLVF</sequence>
<dbReference type="Gene3D" id="3.90.550.20">
    <property type="match status" value="1"/>
</dbReference>
<dbReference type="eggNOG" id="ENOG502S02F">
    <property type="taxonomic scope" value="Eukaryota"/>
</dbReference>
<proteinExistence type="predicted"/>
<dbReference type="EMBL" id="CAEY01000824">
    <property type="status" value="NOT_ANNOTATED_CDS"/>
    <property type="molecule type" value="Genomic_DNA"/>
</dbReference>
<protein>
    <recommendedName>
        <fullName evidence="4">Alpha-1,4-N-acetylglucosaminyltransferase</fullName>
    </recommendedName>
</protein>
<dbReference type="Pfam" id="PF04488">
    <property type="entry name" value="Gly_transf_sug"/>
    <property type="match status" value="1"/>
</dbReference>
<evidence type="ECO:0000256" key="1">
    <source>
        <dbReference type="SAM" id="Phobius"/>
    </source>
</evidence>
<dbReference type="InterPro" id="IPR007577">
    <property type="entry name" value="GlycoTrfase_DXD_sugar-bd_CS"/>
</dbReference>
<dbReference type="PANTHER" id="PTHR46830">
    <property type="entry name" value="TRANSFERASE, PUTATIVE-RELATED"/>
    <property type="match status" value="1"/>
</dbReference>
<keyword evidence="3" id="KW-1185">Reference proteome</keyword>
<dbReference type="OrthoDB" id="409543at2759"/>
<dbReference type="AlphaFoldDB" id="T1JXB2"/>
<accession>T1JXB2</accession>
<dbReference type="OMA" id="ITLYLEC"/>
<name>T1JXB2_TETUR</name>
<reference evidence="3" key="1">
    <citation type="submission" date="2011-08" db="EMBL/GenBank/DDBJ databases">
        <authorList>
            <person name="Rombauts S."/>
        </authorList>
    </citation>
    <scope>NUCLEOTIDE SEQUENCE</scope>
    <source>
        <strain evidence="3">London</strain>
    </source>
</reference>
<reference evidence="2" key="2">
    <citation type="submission" date="2015-06" db="UniProtKB">
        <authorList>
            <consortium name="EnsemblMetazoa"/>
        </authorList>
    </citation>
    <scope>IDENTIFICATION</scope>
</reference>
<evidence type="ECO:0008006" key="4">
    <source>
        <dbReference type="Google" id="ProtNLM"/>
    </source>
</evidence>
<feature type="transmembrane region" description="Helical" evidence="1">
    <location>
        <begin position="12"/>
        <end position="29"/>
    </location>
</feature>
<dbReference type="EnsemblMetazoa" id="tetur02g11320.1">
    <property type="protein sequence ID" value="tetur02g11320.1"/>
    <property type="gene ID" value="tetur02g11320"/>
</dbReference>
<dbReference type="InterPro" id="IPR029044">
    <property type="entry name" value="Nucleotide-diphossugar_trans"/>
</dbReference>